<organism evidence="1 2">
    <name type="scientific">Herpetosiphon gulosus</name>
    <dbReference type="NCBI Taxonomy" id="1973496"/>
    <lineage>
        <taxon>Bacteria</taxon>
        <taxon>Bacillati</taxon>
        <taxon>Chloroflexota</taxon>
        <taxon>Chloroflexia</taxon>
        <taxon>Herpetosiphonales</taxon>
        <taxon>Herpetosiphonaceae</taxon>
        <taxon>Herpetosiphon</taxon>
    </lineage>
</organism>
<dbReference type="Proteomes" id="UP001428290">
    <property type="component" value="Unassembled WGS sequence"/>
</dbReference>
<protein>
    <recommendedName>
        <fullName evidence="3">Lantibiotic</fullName>
    </recommendedName>
</protein>
<evidence type="ECO:0008006" key="3">
    <source>
        <dbReference type="Google" id="ProtNLM"/>
    </source>
</evidence>
<keyword evidence="2" id="KW-1185">Reference proteome</keyword>
<evidence type="ECO:0000313" key="2">
    <source>
        <dbReference type="Proteomes" id="UP001428290"/>
    </source>
</evidence>
<evidence type="ECO:0000313" key="1">
    <source>
        <dbReference type="EMBL" id="GAA5530722.1"/>
    </source>
</evidence>
<comment type="caution">
    <text evidence="1">The sequence shown here is derived from an EMBL/GenBank/DDBJ whole genome shotgun (WGS) entry which is preliminary data.</text>
</comment>
<dbReference type="RefSeq" id="WP_345724320.1">
    <property type="nucleotide sequence ID" value="NZ_BAABRU010000022.1"/>
</dbReference>
<sequence length="62" mass="6285">MLNIDLNAVVGSLELSDEELEVVSAGKEKKSYSCTVSRGDGACTCTCGSSPTPPATPHASIG</sequence>
<name>A0ABP9X5P4_9CHLR</name>
<dbReference type="EMBL" id="BAABRU010000022">
    <property type="protein sequence ID" value="GAA5530722.1"/>
    <property type="molecule type" value="Genomic_DNA"/>
</dbReference>
<accession>A0ABP9X5P4</accession>
<reference evidence="1 2" key="1">
    <citation type="submission" date="2024-02" db="EMBL/GenBank/DDBJ databases">
        <title>Herpetosiphon gulosus NBRC 112829.</title>
        <authorList>
            <person name="Ichikawa N."/>
            <person name="Katano-Makiyama Y."/>
            <person name="Hidaka K."/>
        </authorList>
    </citation>
    <scope>NUCLEOTIDE SEQUENCE [LARGE SCALE GENOMIC DNA]</scope>
    <source>
        <strain evidence="1 2">NBRC 112829</strain>
    </source>
</reference>
<proteinExistence type="predicted"/>
<gene>
    <name evidence="1" type="ORF">Hgul01_04545</name>
</gene>